<dbReference type="SMART" id="SM00098">
    <property type="entry name" value="alkPPc"/>
    <property type="match status" value="1"/>
</dbReference>
<keyword evidence="3" id="KW-0460">Magnesium</keyword>
<dbReference type="OrthoDB" id="5818554at2759"/>
<evidence type="ECO:0000256" key="3">
    <source>
        <dbReference type="PIRSR" id="PIRSR601952-2"/>
    </source>
</evidence>
<dbReference type="Gene3D" id="3.40.720.10">
    <property type="entry name" value="Alkaline Phosphatase, subunit A"/>
    <property type="match status" value="2"/>
</dbReference>
<dbReference type="PRINTS" id="PR00113">
    <property type="entry name" value="ALKPHPHTASE"/>
</dbReference>
<dbReference type="STRING" id="448386.A0A2V3IEB3"/>
<feature type="binding site" evidence="3">
    <location>
        <position position="278"/>
    </location>
    <ligand>
        <name>Mg(2+)</name>
        <dbReference type="ChEBI" id="CHEBI:18420"/>
    </ligand>
</feature>
<dbReference type="InterPro" id="IPR017850">
    <property type="entry name" value="Alkaline_phosphatase_core_sf"/>
</dbReference>
<feature type="binding site" evidence="3">
    <location>
        <position position="440"/>
    </location>
    <ligand>
        <name>Zn(2+)</name>
        <dbReference type="ChEBI" id="CHEBI:29105"/>
        <label>2</label>
    </ligand>
</feature>
<feature type="binding site" evidence="3">
    <location>
        <position position="170"/>
    </location>
    <ligand>
        <name>Zn(2+)</name>
        <dbReference type="ChEBI" id="CHEBI:29105"/>
        <label>2</label>
    </ligand>
</feature>
<feature type="binding site" evidence="3">
    <location>
        <position position="436"/>
    </location>
    <ligand>
        <name>Zn(2+)</name>
        <dbReference type="ChEBI" id="CHEBI:29105"/>
        <label>2</label>
    </ligand>
</feature>
<evidence type="ECO:0000313" key="6">
    <source>
        <dbReference type="EMBL" id="PXF40407.1"/>
    </source>
</evidence>
<dbReference type="GO" id="GO:0046872">
    <property type="term" value="F:metal ion binding"/>
    <property type="evidence" value="ECO:0007669"/>
    <property type="project" value="UniProtKB-KW"/>
</dbReference>
<gene>
    <name evidence="6" type="ORF">BWQ96_09886</name>
</gene>
<name>A0A2V3IEB3_9FLOR</name>
<feature type="binding site" evidence="3">
    <location>
        <position position="479"/>
    </location>
    <ligand>
        <name>Zn(2+)</name>
        <dbReference type="ChEBI" id="CHEBI:29105"/>
        <label>2</label>
    </ligand>
</feature>
<evidence type="ECO:0000256" key="1">
    <source>
        <dbReference type="ARBA" id="ARBA00012647"/>
    </source>
</evidence>
<dbReference type="EMBL" id="NBIV01000299">
    <property type="protein sequence ID" value="PXF40407.1"/>
    <property type="molecule type" value="Genomic_DNA"/>
</dbReference>
<dbReference type="PANTHER" id="PTHR11596:SF72">
    <property type="entry name" value="ALKALINE PHOSPHATASE"/>
    <property type="match status" value="1"/>
</dbReference>
<evidence type="ECO:0000313" key="7">
    <source>
        <dbReference type="Proteomes" id="UP000247409"/>
    </source>
</evidence>
<comment type="cofactor">
    <cofactor evidence="3">
        <name>Mg(2+)</name>
        <dbReference type="ChEBI" id="CHEBI:18420"/>
    </cofactor>
    <text evidence="3">Binds 1 Mg(2+) ion.</text>
</comment>
<keyword evidence="3" id="KW-0862">Zinc</keyword>
<feature type="binding site" evidence="3">
    <location>
        <position position="431"/>
    </location>
    <ligand>
        <name>Mg(2+)</name>
        <dbReference type="ChEBI" id="CHEBI:18420"/>
    </ligand>
</feature>
<dbReference type="AlphaFoldDB" id="A0A2V3IEB3"/>
<dbReference type="SUPFAM" id="SSF53649">
    <property type="entry name" value="Alkaline phosphatase-like"/>
    <property type="match status" value="1"/>
</dbReference>
<dbReference type="PANTHER" id="PTHR11596">
    <property type="entry name" value="ALKALINE PHOSPHATASE"/>
    <property type="match status" value="1"/>
</dbReference>
<dbReference type="EC" id="3.1.3.1" evidence="1"/>
<organism evidence="6 7">
    <name type="scientific">Gracilariopsis chorda</name>
    <dbReference type="NCBI Taxonomy" id="448386"/>
    <lineage>
        <taxon>Eukaryota</taxon>
        <taxon>Rhodophyta</taxon>
        <taxon>Florideophyceae</taxon>
        <taxon>Rhodymeniophycidae</taxon>
        <taxon>Gracilariales</taxon>
        <taxon>Gracilariaceae</taxon>
        <taxon>Gracilariopsis</taxon>
    </lineage>
</organism>
<keyword evidence="5" id="KW-0732">Signal</keyword>
<feature type="signal peptide" evidence="5">
    <location>
        <begin position="1"/>
        <end position="18"/>
    </location>
</feature>
<dbReference type="Proteomes" id="UP000247409">
    <property type="component" value="Unassembled WGS sequence"/>
</dbReference>
<feature type="binding site" evidence="3">
    <location>
        <position position="170"/>
    </location>
    <ligand>
        <name>Mg(2+)</name>
        <dbReference type="ChEBI" id="CHEBI:18420"/>
    </ligand>
</feature>
<accession>A0A2V3IEB3</accession>
<dbReference type="CDD" id="cd16012">
    <property type="entry name" value="ALP"/>
    <property type="match status" value="1"/>
</dbReference>
<dbReference type="GO" id="GO:0004035">
    <property type="term" value="F:alkaline phosphatase activity"/>
    <property type="evidence" value="ECO:0007669"/>
    <property type="project" value="UniProtKB-EC"/>
</dbReference>
<feature type="active site" description="Phosphoserine intermediate" evidence="2">
    <location>
        <position position="219"/>
    </location>
</feature>
<evidence type="ECO:0000256" key="2">
    <source>
        <dbReference type="PIRSR" id="PIRSR601952-1"/>
    </source>
</evidence>
<feature type="binding site" evidence="3">
    <location>
        <position position="634"/>
    </location>
    <ligand>
        <name>Zn(2+)</name>
        <dbReference type="ChEBI" id="CHEBI:29105"/>
        <label>2</label>
    </ligand>
</feature>
<feature type="binding site" evidence="3">
    <location>
        <position position="480"/>
    </location>
    <ligand>
        <name>Zn(2+)</name>
        <dbReference type="ChEBI" id="CHEBI:29105"/>
        <label>2</label>
    </ligand>
</feature>
<keyword evidence="3" id="KW-0479">Metal-binding</keyword>
<protein>
    <recommendedName>
        <fullName evidence="1">alkaline phosphatase</fullName>
        <ecNumber evidence="1">3.1.3.1</ecNumber>
    </recommendedName>
</protein>
<proteinExistence type="inferred from homology"/>
<evidence type="ECO:0000256" key="4">
    <source>
        <dbReference type="RuleBase" id="RU003946"/>
    </source>
</evidence>
<feature type="binding site" evidence="3">
    <location>
        <position position="280"/>
    </location>
    <ligand>
        <name>Mg(2+)</name>
        <dbReference type="ChEBI" id="CHEBI:18420"/>
    </ligand>
</feature>
<sequence length="735" mass="80194">MKISFVFLTALFALSAFALQKPERHFGCPLGKNVCIYPIDDTNLQCETIFDFQVALHIPENQTIQTQFRHLMDIKLSLPSGDVLTPESLFGKEPHLRNWTLEAFEDQADQTPEGFKSYAFMYRNVVIDKKYGKGPVRVTVLARGVTTEVSYVLREPTKRRARNVVLFVGDGMALPMMAAARLVSRGMYHGKYNDKLNMEKFPYHALQNPAGVDSIITDSANSATSFNTGQKSSVNALGVYADSGDDVFAHPKQETIAEHIKRKFGMSVGVVTTAEIQDATPAAVWSHVRRRAEKAAITSQAINGCQDCVLAVQPDVIMGGGGKYFKPKDSIDGSDMYFNYSAKGYTVTHTRAEMVAAANDDSTKKLLTVSHHGNMEVWLDRNVYTDNMNDTSNSPTVDGPAPTDQPNLDEMVMSAIKILSKNEKGFYLMVEAASIDKSAHPLDVPRTLSDLIELDNTVGKVQTWAKENGDDTLILATADHGHGFDVFGTVDTKIWDDAVVASEEQPVSDVDNYCSAVTDNAGTVFNISTETTTGMPLRASNRARRTAIGTYSNAGYPDYMDSDGDGFPDTWDVRTTLAAGMNNFPDHTEDYKVSLSIKRPGVRTSRGYFSNPEDDPNGIFLSGNIGPAGSTGVHTMQDVGLFAYGPGAEKVGGNVDNTEVFHIMSSALGFGTDGEIDTDDHLFSDVIKCKRDDESCHCGEEGKGYVCACARNGPTVFVMPTTMLCTVKGGYVTPM</sequence>
<reference evidence="6 7" key="1">
    <citation type="journal article" date="2018" name="Mol. Biol. Evol.">
        <title>Analysis of the draft genome of the red seaweed Gracilariopsis chorda provides insights into genome size evolution in Rhodophyta.</title>
        <authorList>
            <person name="Lee J."/>
            <person name="Yang E.C."/>
            <person name="Graf L."/>
            <person name="Yang J.H."/>
            <person name="Qiu H."/>
            <person name="Zel Zion U."/>
            <person name="Chan C.X."/>
            <person name="Stephens T.G."/>
            <person name="Weber A.P.M."/>
            <person name="Boo G.H."/>
            <person name="Boo S.M."/>
            <person name="Kim K.M."/>
            <person name="Shin Y."/>
            <person name="Jung M."/>
            <person name="Lee S.J."/>
            <person name="Yim H.S."/>
            <person name="Lee J.H."/>
            <person name="Bhattacharya D."/>
            <person name="Yoon H.S."/>
        </authorList>
    </citation>
    <scope>NUCLEOTIDE SEQUENCE [LARGE SCALE GENOMIC DNA]</scope>
    <source>
        <strain evidence="6 7">SKKU-2015</strain>
        <tissue evidence="6">Whole body</tissue>
    </source>
</reference>
<keyword evidence="7" id="KW-1185">Reference proteome</keyword>
<dbReference type="InterPro" id="IPR001952">
    <property type="entry name" value="Alkaline_phosphatase"/>
</dbReference>
<comment type="similarity">
    <text evidence="4">Belongs to the alkaline phosphatase family.</text>
</comment>
<feature type="chain" id="PRO_5015874719" description="alkaline phosphatase" evidence="5">
    <location>
        <begin position="19"/>
        <end position="735"/>
    </location>
</feature>
<comment type="caution">
    <text evidence="6">The sequence shown here is derived from an EMBL/GenBank/DDBJ whole genome shotgun (WGS) entry which is preliminary data.</text>
</comment>
<dbReference type="Pfam" id="PF00245">
    <property type="entry name" value="Alk_phosphatase"/>
    <property type="match status" value="1"/>
</dbReference>
<evidence type="ECO:0000256" key="5">
    <source>
        <dbReference type="SAM" id="SignalP"/>
    </source>
</evidence>
<comment type="cofactor">
    <cofactor evidence="3">
        <name>Zn(2+)</name>
        <dbReference type="ChEBI" id="CHEBI:29105"/>
    </cofactor>
    <text evidence="3">Binds 2 Zn(2+) ions.</text>
</comment>